<dbReference type="AlphaFoldDB" id="A0A286GIU2"/>
<organism evidence="1 2">
    <name type="scientific">Blastococcus haudaquaticus</name>
    <dbReference type="NCBI Taxonomy" id="1938745"/>
    <lineage>
        <taxon>Bacteria</taxon>
        <taxon>Bacillati</taxon>
        <taxon>Actinomycetota</taxon>
        <taxon>Actinomycetes</taxon>
        <taxon>Geodermatophilales</taxon>
        <taxon>Geodermatophilaceae</taxon>
        <taxon>Blastococcus</taxon>
    </lineage>
</organism>
<keyword evidence="2" id="KW-1185">Reference proteome</keyword>
<dbReference type="InterPro" id="IPR029058">
    <property type="entry name" value="AB_hydrolase_fold"/>
</dbReference>
<reference evidence="2" key="1">
    <citation type="submission" date="2017-09" db="EMBL/GenBank/DDBJ databases">
        <authorList>
            <person name="Varghese N."/>
            <person name="Submissions S."/>
        </authorList>
    </citation>
    <scope>NUCLEOTIDE SEQUENCE [LARGE SCALE GENOMIC DNA]</scope>
    <source>
        <strain evidence="2">DSM 44270</strain>
    </source>
</reference>
<dbReference type="EMBL" id="OCNK01000001">
    <property type="protein sequence ID" value="SOD95438.1"/>
    <property type="molecule type" value="Genomic_DNA"/>
</dbReference>
<proteinExistence type="predicted"/>
<dbReference type="RefSeq" id="WP_097183174.1">
    <property type="nucleotide sequence ID" value="NZ_OCNK01000001.1"/>
</dbReference>
<dbReference type="SUPFAM" id="SSF53474">
    <property type="entry name" value="alpha/beta-Hydrolases"/>
    <property type="match status" value="1"/>
</dbReference>
<dbReference type="Proteomes" id="UP000219482">
    <property type="component" value="Unassembled WGS sequence"/>
</dbReference>
<dbReference type="InterPro" id="IPR010662">
    <property type="entry name" value="RBBP9/YdeN"/>
</dbReference>
<dbReference type="Gene3D" id="3.40.50.1820">
    <property type="entry name" value="alpha/beta hydrolase"/>
    <property type="match status" value="1"/>
</dbReference>
<dbReference type="Pfam" id="PF06821">
    <property type="entry name" value="Ser_hydrolase"/>
    <property type="match status" value="1"/>
</dbReference>
<evidence type="ECO:0000313" key="2">
    <source>
        <dbReference type="Proteomes" id="UP000219482"/>
    </source>
</evidence>
<evidence type="ECO:0008006" key="3">
    <source>
        <dbReference type="Google" id="ProtNLM"/>
    </source>
</evidence>
<dbReference type="OrthoDB" id="9804993at2"/>
<gene>
    <name evidence="1" type="ORF">SAMN06272739_1211</name>
</gene>
<sequence length="197" mass="21808">MADFLIVHGWENRRPDGHWQRWLADELAGRGAGVRYPQFPEPDQPVLADWLDLLSDELARLDRGRERVLVCHSLAVLLWWQAAPALGELQPDRVLLVAPPSADVLRSYPAVAAFAPPGIEAAPLDEELRRRVRFVASDDDPYFPGGAASLYADLFGMDADVIPGGAHLDLPAGYGSWPSVLQWCLDPAVRIVGREQR</sequence>
<dbReference type="GO" id="GO:0016787">
    <property type="term" value="F:hydrolase activity"/>
    <property type="evidence" value="ECO:0007669"/>
    <property type="project" value="InterPro"/>
</dbReference>
<evidence type="ECO:0000313" key="1">
    <source>
        <dbReference type="EMBL" id="SOD95438.1"/>
    </source>
</evidence>
<name>A0A286GIU2_9ACTN</name>
<accession>A0A286GIU2</accession>
<protein>
    <recommendedName>
        <fullName evidence="3">Hydrolase</fullName>
    </recommendedName>
</protein>